<dbReference type="Gene3D" id="1.10.340.70">
    <property type="match status" value="1"/>
</dbReference>
<gene>
    <name evidence="2" type="ORF">RHS01_06879</name>
</gene>
<evidence type="ECO:0000313" key="3">
    <source>
        <dbReference type="Proteomes" id="UP000614334"/>
    </source>
</evidence>
<evidence type="ECO:0000259" key="1">
    <source>
        <dbReference type="Pfam" id="PF17921"/>
    </source>
</evidence>
<dbReference type="Proteomes" id="UP000614334">
    <property type="component" value="Unassembled WGS sequence"/>
</dbReference>
<organism evidence="2 3">
    <name type="scientific">Rhizoctonia solani</name>
    <dbReference type="NCBI Taxonomy" id="456999"/>
    <lineage>
        <taxon>Eukaryota</taxon>
        <taxon>Fungi</taxon>
        <taxon>Dikarya</taxon>
        <taxon>Basidiomycota</taxon>
        <taxon>Agaricomycotina</taxon>
        <taxon>Agaricomycetes</taxon>
        <taxon>Cantharellales</taxon>
        <taxon>Ceratobasidiaceae</taxon>
        <taxon>Rhizoctonia</taxon>
    </lineage>
</organism>
<dbReference type="InterPro" id="IPR041588">
    <property type="entry name" value="Integrase_H2C2"/>
</dbReference>
<proteinExistence type="predicted"/>
<comment type="caution">
    <text evidence="2">The sequence shown here is derived from an EMBL/GenBank/DDBJ whole genome shotgun (WGS) entry which is preliminary data.</text>
</comment>
<dbReference type="AlphaFoldDB" id="A0A8H7I8Q0"/>
<dbReference type="Pfam" id="PF17921">
    <property type="entry name" value="Integrase_H2C2"/>
    <property type="match status" value="1"/>
</dbReference>
<feature type="domain" description="Integrase zinc-binding" evidence="1">
    <location>
        <begin position="77"/>
        <end position="107"/>
    </location>
</feature>
<evidence type="ECO:0000313" key="2">
    <source>
        <dbReference type="EMBL" id="KAF8753425.1"/>
    </source>
</evidence>
<sequence length="112" mass="13183">MLPLEVFANMLEEELEIVTEIRTKLREDLSLEPIIKFLTEDADNAPPSICKAYRDYDWEEDLLWYRRKVVVPDSEVLKDRLLKEFHDSPLAGHPGQQQTLELLSRNYLLQTP</sequence>
<accession>A0A8H7I8Q0</accession>
<protein>
    <recommendedName>
        <fullName evidence="1">Integrase zinc-binding domain-containing protein</fullName>
    </recommendedName>
</protein>
<dbReference type="EMBL" id="JACYCF010000013">
    <property type="protein sequence ID" value="KAF8753425.1"/>
    <property type="molecule type" value="Genomic_DNA"/>
</dbReference>
<reference evidence="2" key="1">
    <citation type="submission" date="2020-09" db="EMBL/GenBank/DDBJ databases">
        <title>Comparative genome analyses of four rice-infecting Rhizoctonia solani isolates reveal extensive enrichment of homogalacturonan modification genes.</title>
        <authorList>
            <person name="Lee D.-Y."/>
            <person name="Jeon J."/>
            <person name="Kim K.-T."/>
            <person name="Cheong K."/>
            <person name="Song H."/>
            <person name="Choi G."/>
            <person name="Ko J."/>
            <person name="Opiyo S.O."/>
            <person name="Zuo S."/>
            <person name="Madhav S."/>
            <person name="Lee Y.-H."/>
            <person name="Wang G.-L."/>
        </authorList>
    </citation>
    <scope>NUCLEOTIDE SEQUENCE</scope>
    <source>
        <strain evidence="2">AG1-IA B2</strain>
    </source>
</reference>
<name>A0A8H7I8Q0_9AGAM</name>